<evidence type="ECO:0000256" key="13">
    <source>
        <dbReference type="ARBA" id="ARBA00048390"/>
    </source>
</evidence>
<evidence type="ECO:0000313" key="16">
    <source>
        <dbReference type="Proteomes" id="UP000503017"/>
    </source>
</evidence>
<feature type="transmembrane region" description="Helical" evidence="14">
    <location>
        <begin position="46"/>
        <end position="65"/>
    </location>
</feature>
<feature type="binding site" description="axial binding residue" evidence="14">
    <location>
        <position position="51"/>
    </location>
    <ligand>
        <name>heme</name>
        <dbReference type="ChEBI" id="CHEBI:30413"/>
    </ligand>
    <ligandPart>
        <name>Fe</name>
        <dbReference type="ChEBI" id="CHEBI:18248"/>
    </ligandPart>
</feature>
<evidence type="ECO:0000256" key="9">
    <source>
        <dbReference type="ARBA" id="ARBA00022989"/>
    </source>
</evidence>
<dbReference type="PANTHER" id="PTHR40255:SF1">
    <property type="entry name" value="PROTOPORPHYRINOGEN IX OXIDASE"/>
    <property type="match status" value="1"/>
</dbReference>
<comment type="similarity">
    <text evidence="3 14">Belongs to the HemJ family.</text>
</comment>
<evidence type="ECO:0000256" key="1">
    <source>
        <dbReference type="ARBA" id="ARBA00004651"/>
    </source>
</evidence>
<sequence length="182" mass="20355">MAQSNNTGNAGNSTGQAMMRMTVGIGVLVVLTALLFFFAPESFYPWAKAIHILAVISWMAGMLYLPRLFVYHVDAEKGSVQSETFKVMERRLLRGIINPAMIVTWVFGLWLAWKVFGFQGGWLHAKIGLVLLLSGVHGYLAGAVRKFAEDRNEKPARHWRIVNEIPTLLMIAIVILVVVKPF</sequence>
<keyword evidence="8 14" id="KW-0479">Metal-binding</keyword>
<feature type="binding site" description="axial binding residue" evidence="14">
    <location>
        <position position="126"/>
    </location>
    <ligand>
        <name>heme</name>
        <dbReference type="ChEBI" id="CHEBI:30413"/>
    </ligand>
    <ligandPart>
        <name>Fe</name>
        <dbReference type="ChEBI" id="CHEBI:18248"/>
    </ligandPart>
</feature>
<keyword evidence="12 14" id="KW-0472">Membrane</keyword>
<comment type="subcellular location">
    <subcellularLocation>
        <location evidence="1 14">Cell membrane</location>
        <topology evidence="1 14">Multi-pass membrane protein</topology>
    </subcellularLocation>
</comment>
<reference evidence="15 16" key="1">
    <citation type="submission" date="2018-10" db="EMBL/GenBank/DDBJ databases">
        <authorList>
            <person name="Perry B.J."/>
            <person name="Sullivan J.T."/>
            <person name="Murphy R.J.T."/>
            <person name="Ramsay J.P."/>
            <person name="Ronson C.W."/>
        </authorList>
    </citation>
    <scope>NUCLEOTIDE SEQUENCE [LARGE SCALE GENOMIC DNA]</scope>
    <source>
        <strain evidence="15 16">R88b</strain>
    </source>
</reference>
<dbReference type="PANTHER" id="PTHR40255">
    <property type="entry name" value="UPF0093 MEMBRANE PROTEIN SLR1790"/>
    <property type="match status" value="1"/>
</dbReference>
<dbReference type="Proteomes" id="UP000503017">
    <property type="component" value="Chromosome"/>
</dbReference>
<evidence type="ECO:0000256" key="12">
    <source>
        <dbReference type="ARBA" id="ARBA00023136"/>
    </source>
</evidence>
<keyword evidence="6 14" id="KW-0349">Heme</keyword>
<evidence type="ECO:0000256" key="14">
    <source>
        <dbReference type="HAMAP-Rule" id="MF_02239"/>
    </source>
</evidence>
<evidence type="ECO:0000256" key="4">
    <source>
        <dbReference type="ARBA" id="ARBA00017504"/>
    </source>
</evidence>
<name>A0A6M7WGH5_RHILI</name>
<dbReference type="GO" id="GO:0046872">
    <property type="term" value="F:metal ion binding"/>
    <property type="evidence" value="ECO:0007669"/>
    <property type="project" value="UniProtKB-KW"/>
</dbReference>
<comment type="subunit">
    <text evidence="14">Homodimer.</text>
</comment>
<comment type="function">
    <text evidence="14">Catalyzes the oxidation of protoporphyrinogen IX to protoporphyrin IX.</text>
</comment>
<dbReference type="AlphaFoldDB" id="A0A6M7WGH5"/>
<dbReference type="Pfam" id="PF03653">
    <property type="entry name" value="UPF0093"/>
    <property type="match status" value="1"/>
</dbReference>
<keyword evidence="9 14" id="KW-1133">Transmembrane helix</keyword>
<evidence type="ECO:0000256" key="11">
    <source>
        <dbReference type="ARBA" id="ARBA00023004"/>
    </source>
</evidence>
<gene>
    <name evidence="15" type="primary">hemJ</name>
    <name evidence="15" type="ORF">EB235_05085</name>
</gene>
<protein>
    <recommendedName>
        <fullName evidence="4 14">Protoporphyrinogen IX oxidase</fullName>
        <shortName evidence="14">PPO</shortName>
        <ecNumber evidence="14">1.3.99.-</ecNumber>
    </recommendedName>
</protein>
<evidence type="ECO:0000256" key="8">
    <source>
        <dbReference type="ARBA" id="ARBA00022723"/>
    </source>
</evidence>
<keyword evidence="10 14" id="KW-0560">Oxidoreductase</keyword>
<organism evidence="15 16">
    <name type="scientific">Mesorhizobium loti R88b</name>
    <dbReference type="NCBI Taxonomy" id="935548"/>
    <lineage>
        <taxon>Bacteria</taxon>
        <taxon>Pseudomonadati</taxon>
        <taxon>Pseudomonadota</taxon>
        <taxon>Alphaproteobacteria</taxon>
        <taxon>Hyphomicrobiales</taxon>
        <taxon>Phyllobacteriaceae</taxon>
        <taxon>Mesorhizobium</taxon>
    </lineage>
</organism>
<accession>A0A6M7WGH5</accession>
<keyword evidence="7 14" id="KW-0812">Transmembrane</keyword>
<evidence type="ECO:0000256" key="2">
    <source>
        <dbReference type="ARBA" id="ARBA00005073"/>
    </source>
</evidence>
<feature type="transmembrane region" description="Helical" evidence="14">
    <location>
        <begin position="96"/>
        <end position="116"/>
    </location>
</feature>
<evidence type="ECO:0000313" key="15">
    <source>
        <dbReference type="EMBL" id="QKD00946.1"/>
    </source>
</evidence>
<feature type="transmembrane region" description="Helical" evidence="14">
    <location>
        <begin position="21"/>
        <end position="40"/>
    </location>
</feature>
<proteinExistence type="inferred from homology"/>
<dbReference type="RefSeq" id="WP_027032050.1">
    <property type="nucleotide sequence ID" value="NZ_CP033367.1"/>
</dbReference>
<dbReference type="GO" id="GO:0005886">
    <property type="term" value="C:plasma membrane"/>
    <property type="evidence" value="ECO:0007669"/>
    <property type="project" value="UniProtKB-SubCell"/>
</dbReference>
<dbReference type="EC" id="1.3.99.-" evidence="14"/>
<dbReference type="GO" id="GO:0006782">
    <property type="term" value="P:protoporphyrinogen IX biosynthetic process"/>
    <property type="evidence" value="ECO:0007669"/>
    <property type="project" value="UniProtKB-UniRule"/>
</dbReference>
<evidence type="ECO:0000256" key="6">
    <source>
        <dbReference type="ARBA" id="ARBA00022617"/>
    </source>
</evidence>
<dbReference type="InterPro" id="IPR005265">
    <property type="entry name" value="HemJ-like"/>
</dbReference>
<dbReference type="UniPathway" id="UPA00251">
    <property type="reaction ID" value="UER00324"/>
</dbReference>
<feature type="transmembrane region" description="Helical" evidence="14">
    <location>
        <begin position="122"/>
        <end position="140"/>
    </location>
</feature>
<comment type="cofactor">
    <cofactor evidence="14">
        <name>heme b</name>
        <dbReference type="ChEBI" id="CHEBI:60344"/>
    </cofactor>
    <text evidence="14">Binds 1 heme b (iron(II)-protoporphyrin IX) group per subunit.</text>
</comment>
<feature type="transmembrane region" description="Helical" evidence="14">
    <location>
        <begin position="161"/>
        <end position="179"/>
    </location>
</feature>
<evidence type="ECO:0000256" key="3">
    <source>
        <dbReference type="ARBA" id="ARBA00006501"/>
    </source>
</evidence>
<dbReference type="NCBIfam" id="TIGR00701">
    <property type="entry name" value="protoporphyrinogen oxidase HemJ"/>
    <property type="match status" value="1"/>
</dbReference>
<dbReference type="EMBL" id="CP033367">
    <property type="protein sequence ID" value="QKD00946.1"/>
    <property type="molecule type" value="Genomic_DNA"/>
</dbReference>
<dbReference type="HAMAP" id="MF_02239">
    <property type="entry name" value="HemJ"/>
    <property type="match status" value="1"/>
</dbReference>
<evidence type="ECO:0000256" key="10">
    <source>
        <dbReference type="ARBA" id="ARBA00023002"/>
    </source>
</evidence>
<keyword evidence="5 14" id="KW-1003">Cell membrane</keyword>
<keyword evidence="11 14" id="KW-0408">Iron</keyword>
<evidence type="ECO:0000256" key="5">
    <source>
        <dbReference type="ARBA" id="ARBA00022475"/>
    </source>
</evidence>
<comment type="catalytic activity">
    <reaction evidence="13 14">
        <text>protoporphyrinogen IX + 3 A = protoporphyrin IX + 3 AH2</text>
        <dbReference type="Rhea" id="RHEA:62000"/>
        <dbReference type="ChEBI" id="CHEBI:13193"/>
        <dbReference type="ChEBI" id="CHEBI:17499"/>
        <dbReference type="ChEBI" id="CHEBI:57306"/>
        <dbReference type="ChEBI" id="CHEBI:57307"/>
    </reaction>
</comment>
<evidence type="ECO:0000256" key="7">
    <source>
        <dbReference type="ARBA" id="ARBA00022692"/>
    </source>
</evidence>
<dbReference type="GO" id="GO:0070818">
    <property type="term" value="F:protoporphyrinogen oxidase activity"/>
    <property type="evidence" value="ECO:0007669"/>
    <property type="project" value="UniProtKB-UniRule"/>
</dbReference>
<comment type="pathway">
    <text evidence="2 14">Porphyrin-containing compound metabolism; protoporphyrin-IX biosynthesis; protoporphyrin-IX from protoporphyrinogen-IX: step 1/1.</text>
</comment>